<proteinExistence type="predicted"/>
<dbReference type="InterPro" id="IPR011990">
    <property type="entry name" value="TPR-like_helical_dom_sf"/>
</dbReference>
<dbReference type="EC" id="5.1.3.-" evidence="3"/>
<dbReference type="InterPro" id="IPR012334">
    <property type="entry name" value="Pectin_lyas_fold"/>
</dbReference>
<feature type="signal peptide" evidence="1">
    <location>
        <begin position="1"/>
        <end position="34"/>
    </location>
</feature>
<evidence type="ECO:0000313" key="6">
    <source>
        <dbReference type="Proteomes" id="UP000198939"/>
    </source>
</evidence>
<reference evidence="5" key="2">
    <citation type="submission" date="2016-10" db="EMBL/GenBank/DDBJ databases">
        <authorList>
            <person name="Wibberg D."/>
        </authorList>
    </citation>
    <scope>NUCLEOTIDE SEQUENCE [LARGE SCALE GENOMIC DNA]</scope>
</reference>
<evidence type="ECO:0000256" key="1">
    <source>
        <dbReference type="SAM" id="SignalP"/>
    </source>
</evidence>
<dbReference type="EMBL" id="FOCV01000006">
    <property type="protein sequence ID" value="SEN68797.1"/>
    <property type="molecule type" value="Genomic_DNA"/>
</dbReference>
<keyword evidence="1" id="KW-0732">Signal</keyword>
<name>A0A1H8ILI8_9HYPH</name>
<dbReference type="EMBL" id="FNXB01000008">
    <property type="protein sequence ID" value="SEH71559.1"/>
    <property type="molecule type" value="Genomic_DNA"/>
</dbReference>
<protein>
    <submittedName>
        <fullName evidence="3">Poly(Beta-D-mannuronate) C5 epimerase</fullName>
        <ecNumber evidence="3">5.1.3.-</ecNumber>
    </submittedName>
</protein>
<dbReference type="InterPro" id="IPR007742">
    <property type="entry name" value="NosD_dom"/>
</dbReference>
<dbReference type="GO" id="GO:0016853">
    <property type="term" value="F:isomerase activity"/>
    <property type="evidence" value="ECO:0007669"/>
    <property type="project" value="UniProtKB-KW"/>
</dbReference>
<keyword evidence="3" id="KW-0413">Isomerase</keyword>
<dbReference type="Pfam" id="PF05048">
    <property type="entry name" value="NosD"/>
    <property type="match status" value="1"/>
</dbReference>
<feature type="chain" id="PRO_5030029545" evidence="1">
    <location>
        <begin position="35"/>
        <end position="1250"/>
    </location>
</feature>
<dbReference type="Gene3D" id="2.160.20.10">
    <property type="entry name" value="Single-stranded right-handed beta-helix, Pectin lyase-like"/>
    <property type="match status" value="1"/>
</dbReference>
<dbReference type="Proteomes" id="UP000198939">
    <property type="component" value="Unassembled WGS sequence"/>
</dbReference>
<dbReference type="Proteomes" id="UP000183063">
    <property type="component" value="Unassembled WGS sequence"/>
</dbReference>
<dbReference type="Gene3D" id="1.25.40.10">
    <property type="entry name" value="Tetratricopeptide repeat domain"/>
    <property type="match status" value="2"/>
</dbReference>
<dbReference type="OrthoDB" id="6189730at2"/>
<dbReference type="SUPFAM" id="SSF48452">
    <property type="entry name" value="TPR-like"/>
    <property type="match status" value="1"/>
</dbReference>
<gene>
    <name evidence="3" type="primary">algG_1</name>
    <name evidence="3" type="ORF">RTCCBAU85039_1946</name>
    <name evidence="4" type="ORF">SAMN05216228_1006159</name>
</gene>
<evidence type="ECO:0000259" key="2">
    <source>
        <dbReference type="Pfam" id="PF05048"/>
    </source>
</evidence>
<dbReference type="SUPFAM" id="SSF51126">
    <property type="entry name" value="Pectin lyase-like"/>
    <property type="match status" value="1"/>
</dbReference>
<dbReference type="InterPro" id="IPR011050">
    <property type="entry name" value="Pectin_lyase_fold/virulence"/>
</dbReference>
<accession>A0A1H8ILI8</accession>
<evidence type="ECO:0000313" key="3">
    <source>
        <dbReference type="EMBL" id="SEH71559.1"/>
    </source>
</evidence>
<dbReference type="AlphaFoldDB" id="A0A1H8ILI8"/>
<sequence>MRMTCTKRDLAKLTASALAAAALLWATGVCPALAQTSDSVQQIVEKIRQSVLDVDKSRTPTERIKAYDRARDQLATLAVTADGGDESARTSIADLEADGITPDVVTTGTLSATFASLTDKGADPDARVATRLRIDDLIDALSAPELKVSALADYAQQIASDHDAALTLLERAIDVSAQLASADEKNAALNNIAQVGAYVEPKLTSNIINRAVGGMWPARMRGFARYDIALRLLGDKKLGKKDIKDAKFEDISATVKTELKAKRLEQALLLALAVDPESSEHRADMVNEVLSAALKANAVNLFPVFATSLADRSDQEDLIVRIVKDRVDADRLIDAMAMTNAMERGPGLAEIDFTLASELSDRGLAKMATQQYDRGTEIVKTLSGDAKEAALIAAIGGATDLKRFDDAQAFADQLTDMQGASNALGNLAKAFADSDDLKKAEALLPKITTLKDREQALSGIGRAKAREGDLDAATKIADEIANDEDKGRVQSEIVRVLARNGKIDDAMGLATSIKEPEYRVEALLRLAKEISGTDDAEKAQHVVSQAIAYAGGVDKAEKRDDLFFDIIDYLSKSNQIELAKKLVSKISDEKLKAKAAGRIASRAALSGDTKNAIAYFESQPAARDEMLKAEVMIAAANDPAYVETAIFATRDFHDPMLRVRTFRAIAQAQLRHLDRLGWGMGKGDPSEYKDWLKKAALAAVDEDPAQPSTAVFSDGRMSLRTTSVMSASLTKYGYPDISKTAATTRSMVPLPTPGRISITLGNLSPYESKFMEDLAAGFTGLSHAARAQGLLYPRIIVIQSGVYTLGSLAMQLDSMAGEPLVERDGDIVTLRAPLLVGEKAGLILSGQEASTYRLSATAGAFLAVGGRLYIQDTKVTSWDEALLKPRNSSKDTRGIFRPFIVGWSNSEMYIGGSVLDSLGYAASKSFGLTFSAGPKTIAKAREQLRNPTGIVVENYFHNFEYGFYSYEADDISLIGNEYANNVLYGVDPHDRSQRLLIALNTAHDTMVKHGIIISRGVDASWQIGNVVFHNKGSGLMLDRDSVDNLVYGNLSFKNDQDGLTFFESSCNLAVANAFVENGRSGVRMRNSWDIGVHDNAIVRNKLEAISGYISDLSLAEDEHKRDLVMDPYVPLTTFTASDNLISANGKGIKAAGVSGLTLAQNEFRNQEGRLLDGDTRPFEGHVLRFNGHQDVAIASTCRPQRPENYECAFRKAGFLGENDALFFDSKTSGNCTDARGSVQFESFHGKGDSS</sequence>
<feature type="domain" description="Periplasmic copper-binding protein NosD beta helix" evidence="2">
    <location>
        <begin position="947"/>
        <end position="1080"/>
    </location>
</feature>
<reference evidence="3" key="3">
    <citation type="submission" date="2016-10" db="EMBL/GenBank/DDBJ databases">
        <authorList>
            <person name="de Groot N.N."/>
        </authorList>
    </citation>
    <scope>NUCLEOTIDE SEQUENCE [LARGE SCALE GENOMIC DNA]</scope>
    <source>
        <strain evidence="3">CCBAU85039</strain>
    </source>
</reference>
<evidence type="ECO:0000313" key="4">
    <source>
        <dbReference type="EMBL" id="SEN68797.1"/>
    </source>
</evidence>
<reference evidence="4 6" key="1">
    <citation type="submission" date="2016-10" db="EMBL/GenBank/DDBJ databases">
        <authorList>
            <person name="Varghese N."/>
            <person name="Submissions S."/>
        </authorList>
    </citation>
    <scope>NUCLEOTIDE SEQUENCE [LARGE SCALE GENOMIC DNA]</scope>
    <source>
        <strain evidence="4 6">CGMCC 1.7071</strain>
    </source>
</reference>
<dbReference type="STRING" id="501024.RTCCBAU85039_1946"/>
<keyword evidence="6" id="KW-1185">Reference proteome</keyword>
<organism evidence="3 5">
    <name type="scientific">Rhizobium tibeticum</name>
    <dbReference type="NCBI Taxonomy" id="501024"/>
    <lineage>
        <taxon>Bacteria</taxon>
        <taxon>Pseudomonadati</taxon>
        <taxon>Pseudomonadota</taxon>
        <taxon>Alphaproteobacteria</taxon>
        <taxon>Hyphomicrobiales</taxon>
        <taxon>Rhizobiaceae</taxon>
        <taxon>Rhizobium/Agrobacterium group</taxon>
        <taxon>Rhizobium</taxon>
    </lineage>
</organism>
<evidence type="ECO:0000313" key="5">
    <source>
        <dbReference type="Proteomes" id="UP000183063"/>
    </source>
</evidence>